<evidence type="ECO:0000313" key="6">
    <source>
        <dbReference type="Proteomes" id="UP001470230"/>
    </source>
</evidence>
<accession>A0ABR2I661</accession>
<dbReference type="InterPro" id="IPR004344">
    <property type="entry name" value="TTL/TTLL_fam"/>
</dbReference>
<feature type="region of interest" description="Disordered" evidence="4">
    <location>
        <begin position="404"/>
        <end position="433"/>
    </location>
</feature>
<keyword evidence="1" id="KW-0436">Ligase</keyword>
<feature type="compositionally biased region" description="Polar residues" evidence="4">
    <location>
        <begin position="308"/>
        <end position="360"/>
    </location>
</feature>
<organism evidence="5 6">
    <name type="scientific">Tritrichomonas musculus</name>
    <dbReference type="NCBI Taxonomy" id="1915356"/>
    <lineage>
        <taxon>Eukaryota</taxon>
        <taxon>Metamonada</taxon>
        <taxon>Parabasalia</taxon>
        <taxon>Tritrichomonadida</taxon>
        <taxon>Tritrichomonadidae</taxon>
        <taxon>Tritrichomonas</taxon>
    </lineage>
</organism>
<dbReference type="PROSITE" id="PS51221">
    <property type="entry name" value="TTL"/>
    <property type="match status" value="1"/>
</dbReference>
<reference evidence="5 6" key="1">
    <citation type="submission" date="2024-04" db="EMBL/GenBank/DDBJ databases">
        <title>Tritrichomonas musculus Genome.</title>
        <authorList>
            <person name="Alves-Ferreira E."/>
            <person name="Grigg M."/>
            <person name="Lorenzi H."/>
            <person name="Galac M."/>
        </authorList>
    </citation>
    <scope>NUCLEOTIDE SEQUENCE [LARGE SCALE GENOMIC DNA]</scope>
    <source>
        <strain evidence="5 6">EAF2021</strain>
    </source>
</reference>
<feature type="compositionally biased region" description="Polar residues" evidence="4">
    <location>
        <begin position="283"/>
        <end position="294"/>
    </location>
</feature>
<dbReference type="Proteomes" id="UP001470230">
    <property type="component" value="Unassembled WGS sequence"/>
</dbReference>
<dbReference type="Pfam" id="PF03133">
    <property type="entry name" value="TTL"/>
    <property type="match status" value="2"/>
</dbReference>
<keyword evidence="6" id="KW-1185">Reference proteome</keyword>
<evidence type="ECO:0000256" key="1">
    <source>
        <dbReference type="ARBA" id="ARBA00022598"/>
    </source>
</evidence>
<feature type="region of interest" description="Disordered" evidence="4">
    <location>
        <begin position="280"/>
        <end position="360"/>
    </location>
</feature>
<comment type="caution">
    <text evidence="5">The sequence shown here is derived from an EMBL/GenBank/DDBJ whole genome shotgun (WGS) entry which is preliminary data.</text>
</comment>
<sequence length="589" mass="66934">MIFILAEKDSDSPIIWIDGIMFIEEAEKLKHYQRINKIPCMDYICFKSTLFEELNNLRKKYPNTMNFYPPTYLLPNEYPELQRQHTFICGRKSEAPTWVIKPKNGSCGKGIYFIQSSYEASNIIRPAVAQQMVDPFLLDGFKFDFRLFLLISSLDPYSAFIYKEGIARFCTEPYSPPSKANRDHYFMNLTNTAINIGSSKSPDQFTKRASEVIDKIIKSRPEAKNLWKSIIDLSRKLLASIYPTIIATLPGNGGKKIKRYANNPDISEDGKIRLCLSPRRPRTASSRQNSQNKARSQLSTSTTLRTKPLTSRNSKLHPNSSSISQFPPKQTNLDTSKNALNSINTSNLPEDSGQTANNKNDSTISEKVLESLEKVLNTTGKAENSNQEESTQSSTINFNFQNLQNNADSEKVQKSSEKVPPSEIAMNEQSSSPEDIFLSPSQHYFQILGMDIIIDSELQPKLLELNDRPSLCVTVPFEEDLKTNLMREMFYHVTEDARSLGENKDSGWQQILPVDDSCSDIYNDVRKLMNNSSNIKYTGRIAANSPTTNRMVSSGINKNLHKERRQRAVELRESSRGRRFNNYLKASPV</sequence>
<keyword evidence="2" id="KW-0547">Nucleotide-binding</keyword>
<dbReference type="PANTHER" id="PTHR12241">
    <property type="entry name" value="TUBULIN POLYGLUTAMYLASE"/>
    <property type="match status" value="1"/>
</dbReference>
<feature type="compositionally biased region" description="Basic and acidic residues" evidence="4">
    <location>
        <begin position="408"/>
        <end position="417"/>
    </location>
</feature>
<dbReference type="PANTHER" id="PTHR12241:SF154">
    <property type="entry name" value="TUBULIN POLYGLUTAMYLASE TTLL11"/>
    <property type="match status" value="1"/>
</dbReference>
<feature type="compositionally biased region" description="Low complexity" evidence="4">
    <location>
        <begin position="295"/>
        <end position="306"/>
    </location>
</feature>
<gene>
    <name evidence="5" type="ORF">M9Y10_016028</name>
</gene>
<dbReference type="Gene3D" id="3.30.470.20">
    <property type="entry name" value="ATP-grasp fold, B domain"/>
    <property type="match status" value="2"/>
</dbReference>
<name>A0ABR2I661_9EUKA</name>
<protein>
    <submittedName>
        <fullName evidence="5">Positive regulation of cilium movement</fullName>
    </submittedName>
</protein>
<evidence type="ECO:0000256" key="4">
    <source>
        <dbReference type="SAM" id="MobiDB-lite"/>
    </source>
</evidence>
<evidence type="ECO:0000256" key="3">
    <source>
        <dbReference type="ARBA" id="ARBA00022840"/>
    </source>
</evidence>
<dbReference type="SUPFAM" id="SSF56059">
    <property type="entry name" value="Glutathione synthetase ATP-binding domain-like"/>
    <property type="match status" value="1"/>
</dbReference>
<keyword evidence="3" id="KW-0067">ATP-binding</keyword>
<dbReference type="EMBL" id="JAPFFF010000020">
    <property type="protein sequence ID" value="KAK8857622.1"/>
    <property type="molecule type" value="Genomic_DNA"/>
</dbReference>
<evidence type="ECO:0000256" key="2">
    <source>
        <dbReference type="ARBA" id="ARBA00022741"/>
    </source>
</evidence>
<proteinExistence type="predicted"/>
<evidence type="ECO:0000313" key="5">
    <source>
        <dbReference type="EMBL" id="KAK8857622.1"/>
    </source>
</evidence>